<keyword evidence="2" id="KW-1185">Reference proteome</keyword>
<evidence type="ECO:0000313" key="2">
    <source>
        <dbReference type="Proteomes" id="UP001415857"/>
    </source>
</evidence>
<dbReference type="Gene3D" id="1.20.5.110">
    <property type="match status" value="1"/>
</dbReference>
<dbReference type="Gene3D" id="3.30.450.50">
    <property type="entry name" value="Longin domain"/>
    <property type="match status" value="1"/>
</dbReference>
<dbReference type="GO" id="GO:0006888">
    <property type="term" value="P:endoplasmic reticulum to Golgi vesicle-mediated transport"/>
    <property type="evidence" value="ECO:0007669"/>
    <property type="project" value="TreeGrafter"/>
</dbReference>
<name>A0AAP0RPB2_LIQFO</name>
<dbReference type="Proteomes" id="UP001415857">
    <property type="component" value="Unassembled WGS sequence"/>
</dbReference>
<organism evidence="1 2">
    <name type="scientific">Liquidambar formosana</name>
    <name type="common">Formosan gum</name>
    <dbReference type="NCBI Taxonomy" id="63359"/>
    <lineage>
        <taxon>Eukaryota</taxon>
        <taxon>Viridiplantae</taxon>
        <taxon>Streptophyta</taxon>
        <taxon>Embryophyta</taxon>
        <taxon>Tracheophyta</taxon>
        <taxon>Spermatophyta</taxon>
        <taxon>Magnoliopsida</taxon>
        <taxon>eudicotyledons</taxon>
        <taxon>Gunneridae</taxon>
        <taxon>Pentapetalae</taxon>
        <taxon>Saxifragales</taxon>
        <taxon>Altingiaceae</taxon>
        <taxon>Liquidambar</taxon>
    </lineage>
</organism>
<dbReference type="PANTHER" id="PTHR45806:SF1">
    <property type="entry name" value="SYNAPTOBREVIN HOMOLOG YKT6"/>
    <property type="match status" value="1"/>
</dbReference>
<dbReference type="EMBL" id="JBBPBK010000008">
    <property type="protein sequence ID" value="KAK9279785.1"/>
    <property type="molecule type" value="Genomic_DNA"/>
</dbReference>
<gene>
    <name evidence="1" type="ORF">L1049_013467</name>
</gene>
<comment type="caution">
    <text evidence="1">The sequence shown here is derived from an EMBL/GenBank/DDBJ whole genome shotgun (WGS) entry which is preliminary data.</text>
</comment>
<reference evidence="1 2" key="1">
    <citation type="journal article" date="2024" name="Plant J.">
        <title>Genome sequences and population genomics reveal climatic adaptation and genomic divergence between two closely related sweetgum species.</title>
        <authorList>
            <person name="Xu W.Q."/>
            <person name="Ren C.Q."/>
            <person name="Zhang X.Y."/>
            <person name="Comes H.P."/>
            <person name="Liu X.H."/>
            <person name="Li Y.G."/>
            <person name="Kettle C.J."/>
            <person name="Jalonen R."/>
            <person name="Gaisberger H."/>
            <person name="Ma Y.Z."/>
            <person name="Qiu Y.X."/>
        </authorList>
    </citation>
    <scope>NUCLEOTIDE SEQUENCE [LARGE SCALE GENOMIC DNA]</scope>
    <source>
        <strain evidence="1">Hangzhou</strain>
    </source>
</reference>
<dbReference type="GO" id="GO:0005794">
    <property type="term" value="C:Golgi apparatus"/>
    <property type="evidence" value="ECO:0007669"/>
    <property type="project" value="TreeGrafter"/>
</dbReference>
<proteinExistence type="predicted"/>
<dbReference type="AlphaFoldDB" id="A0AAP0RPB2"/>
<sequence>MVGKIHAVTATPSGDVANPITAESLEWEEEGMEDLRPENEGRVKPARRESRRMWGAAMDKVQREKLWREREKRGRPSVTVTGGVGVPGLVEKDQSDLVLCDEVLDEYQENFGDLWRTIQENNTQQCQWPTDEHHPPLSAFSLFLKVLEYQKNFGDSRRAIQEDNTKQQWPFLNEALIKFQDPAEADELLKIQRDFDETNDITHKTIFDLVARGGKFISLVEKINQGLPRMMIGLGLLYILSFP</sequence>
<dbReference type="GO" id="GO:0005484">
    <property type="term" value="F:SNAP receptor activity"/>
    <property type="evidence" value="ECO:0007669"/>
    <property type="project" value="TreeGrafter"/>
</dbReference>
<dbReference type="PANTHER" id="PTHR45806">
    <property type="entry name" value="SYNAPTOBREVIN HOMOLOG YKT6"/>
    <property type="match status" value="1"/>
</dbReference>
<evidence type="ECO:0000313" key="1">
    <source>
        <dbReference type="EMBL" id="KAK9279785.1"/>
    </source>
</evidence>
<protein>
    <submittedName>
        <fullName evidence="1">Uncharacterized protein</fullName>
    </submittedName>
</protein>
<accession>A0AAP0RPB2</accession>